<name>A0A2S5GP50_9BURK</name>
<feature type="transmembrane region" description="Helical" evidence="1">
    <location>
        <begin position="21"/>
        <end position="41"/>
    </location>
</feature>
<dbReference type="AlphaFoldDB" id="A0A2S5GP50"/>
<reference evidence="2 3" key="1">
    <citation type="submission" date="2018-02" db="EMBL/GenBank/DDBJ databases">
        <title>Draft Genome of Achromobacter spanius stain 6.</title>
        <authorList>
            <person name="Gunasekera T.S."/>
            <person name="Radwan O."/>
            <person name="Ruiz O.N."/>
        </authorList>
    </citation>
    <scope>NUCLEOTIDE SEQUENCE [LARGE SCALE GENOMIC DNA]</scope>
    <source>
        <strain evidence="2 3">6</strain>
    </source>
</reference>
<proteinExistence type="predicted"/>
<comment type="caution">
    <text evidence="2">The sequence shown here is derived from an EMBL/GenBank/DDBJ whole genome shotgun (WGS) entry which is preliminary data.</text>
</comment>
<keyword evidence="1" id="KW-0472">Membrane</keyword>
<evidence type="ECO:0000256" key="1">
    <source>
        <dbReference type="SAM" id="Phobius"/>
    </source>
</evidence>
<gene>
    <name evidence="2" type="ORF">C4E15_18920</name>
</gene>
<protein>
    <submittedName>
        <fullName evidence="2">Uncharacterized protein</fullName>
    </submittedName>
</protein>
<keyword evidence="1" id="KW-1133">Transmembrane helix</keyword>
<keyword evidence="1" id="KW-0812">Transmembrane</keyword>
<accession>A0A2S5GP50</accession>
<dbReference type="EMBL" id="PREU01000008">
    <property type="protein sequence ID" value="PPA74857.1"/>
    <property type="molecule type" value="Genomic_DNA"/>
</dbReference>
<evidence type="ECO:0000313" key="2">
    <source>
        <dbReference type="EMBL" id="PPA74857.1"/>
    </source>
</evidence>
<sequence length="59" mass="6457">MPSDDPSVPPAQPPAPRRHRAWRAVGMLALAAVLGLAFWGYTTPNMQVHWENLASLCGF</sequence>
<evidence type="ECO:0000313" key="3">
    <source>
        <dbReference type="Proteomes" id="UP000239990"/>
    </source>
</evidence>
<dbReference type="Proteomes" id="UP000239990">
    <property type="component" value="Unassembled WGS sequence"/>
</dbReference>
<organism evidence="2 3">
    <name type="scientific">Achromobacter spanius</name>
    <dbReference type="NCBI Taxonomy" id="217203"/>
    <lineage>
        <taxon>Bacteria</taxon>
        <taxon>Pseudomonadati</taxon>
        <taxon>Pseudomonadota</taxon>
        <taxon>Betaproteobacteria</taxon>
        <taxon>Burkholderiales</taxon>
        <taxon>Alcaligenaceae</taxon>
        <taxon>Achromobacter</taxon>
    </lineage>
</organism>
<dbReference type="RefSeq" id="WP_104144612.1">
    <property type="nucleotide sequence ID" value="NZ_PREU01000008.1"/>
</dbReference>